<dbReference type="Gene3D" id="3.40.50.720">
    <property type="entry name" value="NAD(P)-binding Rossmann-like Domain"/>
    <property type="match status" value="1"/>
</dbReference>
<accession>A0A2T5MK17</accession>
<evidence type="ECO:0000313" key="3">
    <source>
        <dbReference type="EMBL" id="PTU32908.1"/>
    </source>
</evidence>
<dbReference type="EMBL" id="QANS01000001">
    <property type="protein sequence ID" value="PTU32908.1"/>
    <property type="molecule type" value="Genomic_DNA"/>
</dbReference>
<evidence type="ECO:0000256" key="1">
    <source>
        <dbReference type="ARBA" id="ARBA00023002"/>
    </source>
</evidence>
<dbReference type="SMART" id="SM00829">
    <property type="entry name" value="PKS_ER"/>
    <property type="match status" value="1"/>
</dbReference>
<keyword evidence="1" id="KW-0560">Oxidoreductase</keyword>
<feature type="domain" description="Enoyl reductase (ER)" evidence="2">
    <location>
        <begin position="19"/>
        <end position="338"/>
    </location>
</feature>
<dbReference type="Gene3D" id="3.90.180.10">
    <property type="entry name" value="Medium-chain alcohol dehydrogenases, catalytic domain"/>
    <property type="match status" value="1"/>
</dbReference>
<dbReference type="GO" id="GO:0016628">
    <property type="term" value="F:oxidoreductase activity, acting on the CH-CH group of donors, NAD or NADP as acceptor"/>
    <property type="evidence" value="ECO:0007669"/>
    <property type="project" value="InterPro"/>
</dbReference>
<reference evidence="3 4" key="1">
    <citation type="submission" date="2018-04" db="EMBL/GenBank/DDBJ databases">
        <title>Novel species isolated from glacier.</title>
        <authorList>
            <person name="Liu Q."/>
            <person name="Xin Y.-H."/>
        </authorList>
    </citation>
    <scope>NUCLEOTIDE SEQUENCE [LARGE SCALE GENOMIC DNA]</scope>
    <source>
        <strain evidence="3 4">GT1R17</strain>
    </source>
</reference>
<dbReference type="InterPro" id="IPR011032">
    <property type="entry name" value="GroES-like_sf"/>
</dbReference>
<dbReference type="InterPro" id="IPR045010">
    <property type="entry name" value="MDR_fam"/>
</dbReference>
<dbReference type="InterPro" id="IPR013149">
    <property type="entry name" value="ADH-like_C"/>
</dbReference>
<dbReference type="OrthoDB" id="9805663at2"/>
<dbReference type="Proteomes" id="UP000244248">
    <property type="component" value="Unassembled WGS sequence"/>
</dbReference>
<proteinExistence type="predicted"/>
<dbReference type="Pfam" id="PF00107">
    <property type="entry name" value="ADH_zinc_N"/>
    <property type="match status" value="1"/>
</dbReference>
<dbReference type="SUPFAM" id="SSF50129">
    <property type="entry name" value="GroES-like"/>
    <property type="match status" value="1"/>
</dbReference>
<evidence type="ECO:0000259" key="2">
    <source>
        <dbReference type="SMART" id="SM00829"/>
    </source>
</evidence>
<dbReference type="CDD" id="cd05288">
    <property type="entry name" value="PGDH"/>
    <property type="match status" value="1"/>
</dbReference>
<protein>
    <submittedName>
        <fullName evidence="3">NADP-dependent oxidoreductase</fullName>
    </submittedName>
</protein>
<dbReference type="InterPro" id="IPR041694">
    <property type="entry name" value="ADH_N_2"/>
</dbReference>
<comment type="caution">
    <text evidence="3">The sequence shown here is derived from an EMBL/GenBank/DDBJ whole genome shotgun (WGS) entry which is preliminary data.</text>
</comment>
<gene>
    <name evidence="3" type="ORF">CJD38_01995</name>
</gene>
<dbReference type="RefSeq" id="WP_107938616.1">
    <property type="nucleotide sequence ID" value="NZ_QANS01000001.1"/>
</dbReference>
<dbReference type="AlphaFoldDB" id="A0A2T5MK17"/>
<keyword evidence="4" id="KW-1185">Reference proteome</keyword>
<dbReference type="SUPFAM" id="SSF51735">
    <property type="entry name" value="NAD(P)-binding Rossmann-fold domains"/>
    <property type="match status" value="1"/>
</dbReference>
<dbReference type="Pfam" id="PF16884">
    <property type="entry name" value="ADH_N_2"/>
    <property type="match status" value="1"/>
</dbReference>
<dbReference type="PANTHER" id="PTHR43205:SF7">
    <property type="entry name" value="PROSTAGLANDIN REDUCTASE 1"/>
    <property type="match status" value="1"/>
</dbReference>
<evidence type="ECO:0000313" key="4">
    <source>
        <dbReference type="Proteomes" id="UP000244248"/>
    </source>
</evidence>
<dbReference type="FunFam" id="3.40.50.720:FF:000121">
    <property type="entry name" value="Prostaglandin reductase 2"/>
    <property type="match status" value="1"/>
</dbReference>
<sequence length="346" mass="36805">MTTEAPLNRRIVLAQRPIGSPTAADFRLEEVPLPELADGQVLLRTLYLSIDPYMRARMSDAPSYAQPVAIDAVMVGATVCRVEASRSSSLAVGDVVLSMNGWQDYAAVSTKGLMKIDASLAPPSYSLGVLGMTGFTAYVGLLDIGQAKEGDTVLVSAATGAVGGTVGQIAKLKGCRAVGIAGGDDKCEYAVNTLGYDACINHYDEDFAEQLAAACPNGVDVYFENVGGNPLMAAIPLLNVGARVALCGIIAWLNGPAPGPIDTAPQIMRALLNKRASVQGFVITDHYATRHADFRRDMSQWVKEGKIHYREDVIEGLERAPFALMGLLRGDNFGKVVVRVEKTEAT</sequence>
<name>A0A2T5MK17_9GAMM</name>
<organism evidence="3 4">
    <name type="scientific">Stenotrophobium rhamnosiphilum</name>
    <dbReference type="NCBI Taxonomy" id="2029166"/>
    <lineage>
        <taxon>Bacteria</taxon>
        <taxon>Pseudomonadati</taxon>
        <taxon>Pseudomonadota</taxon>
        <taxon>Gammaproteobacteria</taxon>
        <taxon>Nevskiales</taxon>
        <taxon>Nevskiaceae</taxon>
        <taxon>Stenotrophobium</taxon>
    </lineage>
</organism>
<dbReference type="InterPro" id="IPR020843">
    <property type="entry name" value="ER"/>
</dbReference>
<dbReference type="PANTHER" id="PTHR43205">
    <property type="entry name" value="PROSTAGLANDIN REDUCTASE"/>
    <property type="match status" value="1"/>
</dbReference>
<dbReference type="InterPro" id="IPR036291">
    <property type="entry name" value="NAD(P)-bd_dom_sf"/>
</dbReference>